<dbReference type="InterPro" id="IPR000432">
    <property type="entry name" value="DNA_mismatch_repair_MutS_C"/>
</dbReference>
<dbReference type="InterPro" id="IPR027417">
    <property type="entry name" value="P-loop_NTPase"/>
</dbReference>
<dbReference type="EMBL" id="AYXG01000184">
    <property type="protein sequence ID" value="EWC59812.1"/>
    <property type="molecule type" value="Genomic_DNA"/>
</dbReference>
<proteinExistence type="predicted"/>
<evidence type="ECO:0000313" key="5">
    <source>
        <dbReference type="EMBL" id="EWC59812.1"/>
    </source>
</evidence>
<dbReference type="InterPro" id="IPR045076">
    <property type="entry name" value="MutS"/>
</dbReference>
<dbReference type="GO" id="GO:0006298">
    <property type="term" value="P:mismatch repair"/>
    <property type="evidence" value="ECO:0007669"/>
    <property type="project" value="InterPro"/>
</dbReference>
<comment type="caution">
    <text evidence="5">The sequence shown here is derived from an EMBL/GenBank/DDBJ whole genome shotgun (WGS) entry which is preliminary data.</text>
</comment>
<evidence type="ECO:0000259" key="4">
    <source>
        <dbReference type="SMART" id="SM00534"/>
    </source>
</evidence>
<keyword evidence="1" id="KW-0547">Nucleotide-binding</keyword>
<dbReference type="Proteomes" id="UP000019277">
    <property type="component" value="Unassembled WGS sequence"/>
</dbReference>
<keyword evidence="6" id="KW-1185">Reference proteome</keyword>
<evidence type="ECO:0000256" key="2">
    <source>
        <dbReference type="ARBA" id="ARBA00022840"/>
    </source>
</evidence>
<feature type="domain" description="DNA mismatch repair proteins mutS family" evidence="4">
    <location>
        <begin position="317"/>
        <end position="493"/>
    </location>
</feature>
<dbReference type="SUPFAM" id="SSF52540">
    <property type="entry name" value="P-loop containing nucleoside triphosphate hydrolases"/>
    <property type="match status" value="1"/>
</dbReference>
<gene>
    <name evidence="5" type="ORF">UO65_4815</name>
</gene>
<dbReference type="SMART" id="SM00534">
    <property type="entry name" value="MUTSac"/>
    <property type="match status" value="1"/>
</dbReference>
<accession>W7IST4</accession>
<dbReference type="GO" id="GO:0140664">
    <property type="term" value="F:ATP-dependent DNA damage sensor activity"/>
    <property type="evidence" value="ECO:0007669"/>
    <property type="project" value="InterPro"/>
</dbReference>
<keyword evidence="3" id="KW-0238">DNA-binding</keyword>
<keyword evidence="2" id="KW-0067">ATP-binding</keyword>
<dbReference type="GO" id="GO:0005524">
    <property type="term" value="F:ATP binding"/>
    <property type="evidence" value="ECO:0007669"/>
    <property type="project" value="UniProtKB-KW"/>
</dbReference>
<dbReference type="GO" id="GO:0030983">
    <property type="term" value="F:mismatched DNA binding"/>
    <property type="evidence" value="ECO:0007669"/>
    <property type="project" value="InterPro"/>
</dbReference>
<reference evidence="5 6" key="1">
    <citation type="journal article" date="2014" name="Genome Announc.">
        <title>Draft Genome Sequence of the Antitrypanosomally Active Sponge-Associated Bacterium Actinokineospora sp. Strain EG49.</title>
        <authorList>
            <person name="Harjes J."/>
            <person name="Ryu T."/>
            <person name="Abdelmohsen U.R."/>
            <person name="Moitinho-Silva L."/>
            <person name="Horn H."/>
            <person name="Ravasi T."/>
            <person name="Hentschel U."/>
        </authorList>
    </citation>
    <scope>NUCLEOTIDE SEQUENCE [LARGE SCALE GENOMIC DNA]</scope>
    <source>
        <strain evidence="5 6">EG49</strain>
    </source>
</reference>
<organism evidence="5 6">
    <name type="scientific">Actinokineospora spheciospongiae</name>
    <dbReference type="NCBI Taxonomy" id="909613"/>
    <lineage>
        <taxon>Bacteria</taxon>
        <taxon>Bacillati</taxon>
        <taxon>Actinomycetota</taxon>
        <taxon>Actinomycetes</taxon>
        <taxon>Pseudonocardiales</taxon>
        <taxon>Pseudonocardiaceae</taxon>
        <taxon>Actinokineospora</taxon>
    </lineage>
</organism>
<dbReference type="AlphaFoldDB" id="W7IST4"/>
<name>W7IST4_9PSEU</name>
<dbReference type="PANTHER" id="PTHR11361">
    <property type="entry name" value="DNA MISMATCH REPAIR PROTEIN MUTS FAMILY MEMBER"/>
    <property type="match status" value="1"/>
</dbReference>
<dbReference type="Gene3D" id="3.40.50.300">
    <property type="entry name" value="P-loop containing nucleotide triphosphate hydrolases"/>
    <property type="match status" value="1"/>
</dbReference>
<dbReference type="STRING" id="909613.UO65_4815"/>
<protein>
    <submittedName>
        <fullName evidence="5">MutS domain protein, family 5</fullName>
    </submittedName>
</protein>
<evidence type="ECO:0000256" key="1">
    <source>
        <dbReference type="ARBA" id="ARBA00022741"/>
    </source>
</evidence>
<dbReference type="Pfam" id="PF00488">
    <property type="entry name" value="MutS_V"/>
    <property type="match status" value="1"/>
</dbReference>
<dbReference type="PANTHER" id="PTHR11361:SF34">
    <property type="entry name" value="DNA MISMATCH REPAIR PROTEIN MSH1, MITOCHONDRIAL"/>
    <property type="match status" value="1"/>
</dbReference>
<evidence type="ECO:0000256" key="3">
    <source>
        <dbReference type="ARBA" id="ARBA00023125"/>
    </source>
</evidence>
<sequence length="496" mass="54314">MLVGFSAAERPDCFADLNLDQVVHAVAGDDAVVAGYFHAGVRDVRDVEARQAVFRDLDDPAVAEPVRRFTATAARTRRRLGMLRRMTHQPQAGWWFVDVVLDWSAAVVALSRGLDAAGSAGLRGLRADLAEWVGHGEFPAVRERAADLLRRLGEVRYDLLLKQDRVTVAEHDPTSPGDFADRVLATFARFRRDPAEPPQPPPDLGLDEVEAAVLDLVARLHPELFADLAAFHDRHRDLPDLLPPDLDRLDAELRFHLAYLDHLAPLRAAGIPTCFPRVSATDKAFLARGAVDLALAAQLVERGQPVVGNDLELSGAERVLVVSGPNQGGKTTLSRTFGQLYHLAALGCPVPGHEVRLSLADRVFTHYPRAESSDSVASKLEEELVRMRDILDRATPRSVVVLNEVFTSTTGDDARALSLTVLDALTRLDVPCLWVSFLDELSRAGPTTVSMVSTLDDHGARTYRVVRKPADGYADAVAVAEKHGLTRARILARVRR</sequence>
<evidence type="ECO:0000313" key="6">
    <source>
        <dbReference type="Proteomes" id="UP000019277"/>
    </source>
</evidence>
<dbReference type="eggNOG" id="COG0249">
    <property type="taxonomic scope" value="Bacteria"/>
</dbReference>
<dbReference type="GO" id="GO:0005829">
    <property type="term" value="C:cytosol"/>
    <property type="evidence" value="ECO:0007669"/>
    <property type="project" value="TreeGrafter"/>
</dbReference>